<feature type="compositionally biased region" description="Polar residues" evidence="2">
    <location>
        <begin position="356"/>
        <end position="368"/>
    </location>
</feature>
<feature type="region of interest" description="Disordered" evidence="2">
    <location>
        <begin position="193"/>
        <end position="217"/>
    </location>
</feature>
<keyword evidence="1" id="KW-0175">Coiled coil</keyword>
<evidence type="ECO:0000256" key="1">
    <source>
        <dbReference type="SAM" id="Coils"/>
    </source>
</evidence>
<sequence>MKEQDISKENEALRARIREVEDENQELQAQSLMQNRTILSMRNELALMRVQLDEMAVTSALLTDRVRQMMQQSRRDGHQSQQNNETQITTPPLMAPLPPPPPLSPAYIRVSPRQVGAGEALMSRLGLTMPTPQRHRIKRDIRQPMQRLFRSSIDRRDLNNSSSTQTSLITSSNMARLTKIPQLQTSFFCSRAPASNDCDESNSDSSDSEDGSELPQQRNNLTAQDESTVLHQTILHNYNFTFPTPTAKFFLPMSWDRKDKDNHTLPSTSRNAMDDNGQESSSDFQTVKVPKVSECIQYTFPKVHEGSHQADVHSVVTAIGQNVRNKRSQSEIASDKKDEELAATSNGYDRSEEEVQNNIGFESESQSSTDDEVRRRKKSERGAPSVRNRRFDIEQDGFQADESSNCLTSTENSLERVAIREADLEKN</sequence>
<name>A0AAW2I3K5_9NEOP</name>
<proteinExistence type="predicted"/>
<feature type="compositionally biased region" description="Polar residues" evidence="2">
    <location>
        <begin position="401"/>
        <end position="412"/>
    </location>
</feature>
<feature type="coiled-coil region" evidence="1">
    <location>
        <begin position="3"/>
        <end position="37"/>
    </location>
</feature>
<evidence type="ECO:0000313" key="3">
    <source>
        <dbReference type="EMBL" id="KAL0276759.1"/>
    </source>
</evidence>
<protein>
    <submittedName>
        <fullName evidence="3">Uncharacterized protein</fullName>
    </submittedName>
</protein>
<gene>
    <name evidence="3" type="ORF">PYX00_004261</name>
</gene>
<reference evidence="3" key="1">
    <citation type="journal article" date="2024" name="Gigascience">
        <title>Chromosome-level genome of the poultry shaft louse Menopon gallinae provides insight into the host-switching and adaptive evolution of parasitic lice.</title>
        <authorList>
            <person name="Xu Y."/>
            <person name="Ma L."/>
            <person name="Liu S."/>
            <person name="Liang Y."/>
            <person name="Liu Q."/>
            <person name="He Z."/>
            <person name="Tian L."/>
            <person name="Duan Y."/>
            <person name="Cai W."/>
            <person name="Li H."/>
            <person name="Song F."/>
        </authorList>
    </citation>
    <scope>NUCLEOTIDE SEQUENCE</scope>
    <source>
        <strain evidence="3">Cailab_2023a</strain>
    </source>
</reference>
<feature type="compositionally biased region" description="Acidic residues" evidence="2">
    <location>
        <begin position="197"/>
        <end position="212"/>
    </location>
</feature>
<dbReference type="EMBL" id="JARGDH010000002">
    <property type="protein sequence ID" value="KAL0276759.1"/>
    <property type="molecule type" value="Genomic_DNA"/>
</dbReference>
<organism evidence="3">
    <name type="scientific">Menopon gallinae</name>
    <name type="common">poultry shaft louse</name>
    <dbReference type="NCBI Taxonomy" id="328185"/>
    <lineage>
        <taxon>Eukaryota</taxon>
        <taxon>Metazoa</taxon>
        <taxon>Ecdysozoa</taxon>
        <taxon>Arthropoda</taxon>
        <taxon>Hexapoda</taxon>
        <taxon>Insecta</taxon>
        <taxon>Pterygota</taxon>
        <taxon>Neoptera</taxon>
        <taxon>Paraneoptera</taxon>
        <taxon>Psocodea</taxon>
        <taxon>Troctomorpha</taxon>
        <taxon>Phthiraptera</taxon>
        <taxon>Amblycera</taxon>
        <taxon>Menoponidae</taxon>
        <taxon>Menopon</taxon>
    </lineage>
</organism>
<evidence type="ECO:0000256" key="2">
    <source>
        <dbReference type="SAM" id="MobiDB-lite"/>
    </source>
</evidence>
<accession>A0AAW2I3K5</accession>
<comment type="caution">
    <text evidence="3">The sequence shown here is derived from an EMBL/GenBank/DDBJ whole genome shotgun (WGS) entry which is preliminary data.</text>
</comment>
<dbReference type="AlphaFoldDB" id="A0AAW2I3K5"/>
<feature type="region of interest" description="Disordered" evidence="2">
    <location>
        <begin position="261"/>
        <end position="285"/>
    </location>
</feature>
<feature type="compositionally biased region" description="Polar residues" evidence="2">
    <location>
        <begin position="79"/>
        <end position="90"/>
    </location>
</feature>
<feature type="region of interest" description="Disordered" evidence="2">
    <location>
        <begin position="323"/>
        <end position="412"/>
    </location>
</feature>
<feature type="region of interest" description="Disordered" evidence="2">
    <location>
        <begin position="68"/>
        <end position="94"/>
    </location>
</feature>